<feature type="region of interest" description="Disordered" evidence="1">
    <location>
        <begin position="1"/>
        <end position="85"/>
    </location>
</feature>
<feature type="compositionally biased region" description="Basic and acidic residues" evidence="1">
    <location>
        <begin position="44"/>
        <end position="73"/>
    </location>
</feature>
<organism evidence="2 3">
    <name type="scientific">Blastomyces percursus</name>
    <dbReference type="NCBI Taxonomy" id="1658174"/>
    <lineage>
        <taxon>Eukaryota</taxon>
        <taxon>Fungi</taxon>
        <taxon>Dikarya</taxon>
        <taxon>Ascomycota</taxon>
        <taxon>Pezizomycotina</taxon>
        <taxon>Eurotiomycetes</taxon>
        <taxon>Eurotiomycetidae</taxon>
        <taxon>Onygenales</taxon>
        <taxon>Ajellomycetaceae</taxon>
        <taxon>Blastomyces</taxon>
    </lineage>
</organism>
<protein>
    <submittedName>
        <fullName evidence="2">Uncharacterized protein</fullName>
    </submittedName>
</protein>
<accession>A0A1J9Q346</accession>
<dbReference type="VEuPathDB" id="FungiDB:ACJ73_05703"/>
<gene>
    <name evidence="2" type="ORF">ACJ73_05703</name>
</gene>
<comment type="caution">
    <text evidence="2">The sequence shown here is derived from an EMBL/GenBank/DDBJ whole genome shotgun (WGS) entry which is preliminary data.</text>
</comment>
<evidence type="ECO:0000313" key="3">
    <source>
        <dbReference type="Proteomes" id="UP000242791"/>
    </source>
</evidence>
<evidence type="ECO:0000313" key="2">
    <source>
        <dbReference type="EMBL" id="OJD22944.1"/>
    </source>
</evidence>
<dbReference type="Proteomes" id="UP000242791">
    <property type="component" value="Unassembled WGS sequence"/>
</dbReference>
<proteinExistence type="predicted"/>
<dbReference type="EMBL" id="LGTZ01000916">
    <property type="protein sequence ID" value="OJD22944.1"/>
    <property type="molecule type" value="Genomic_DNA"/>
</dbReference>
<name>A0A1J9Q346_9EURO</name>
<dbReference type="AlphaFoldDB" id="A0A1J9Q346"/>
<keyword evidence="3" id="KW-1185">Reference proteome</keyword>
<sequence>MARTRRQTSAVQTANAYKLRSREVRHPDIPHRRSITRPRRRHAVSHDAPEGHDAQDAPDGHNAHVGRDAHDDHDTPDDDVHDDRNAHVDHNVYDDHAGPDVGLDIFLRIILFVLD</sequence>
<feature type="compositionally biased region" description="Basic residues" evidence="1">
    <location>
        <begin position="32"/>
        <end position="43"/>
    </location>
</feature>
<reference evidence="2 3" key="1">
    <citation type="submission" date="2015-08" db="EMBL/GenBank/DDBJ databases">
        <title>Emmonsia species relationships and genome sequence.</title>
        <authorList>
            <person name="Cuomo C.A."/>
            <person name="Schwartz I.S."/>
            <person name="Kenyon C."/>
            <person name="De Hoog G.S."/>
            <person name="Govender N.P."/>
            <person name="Botha A."/>
            <person name="Moreno L."/>
            <person name="De Vries M."/>
            <person name="Munoz J.F."/>
            <person name="Stielow J.B."/>
        </authorList>
    </citation>
    <scope>NUCLEOTIDE SEQUENCE [LARGE SCALE GENOMIC DNA]</scope>
    <source>
        <strain evidence="2 3">EI222</strain>
    </source>
</reference>
<evidence type="ECO:0000256" key="1">
    <source>
        <dbReference type="SAM" id="MobiDB-lite"/>
    </source>
</evidence>
<feature type="compositionally biased region" description="Basic and acidic residues" evidence="1">
    <location>
        <begin position="20"/>
        <end position="31"/>
    </location>
</feature>